<dbReference type="AlphaFoldDB" id="A0AAW5B6I9"/>
<organism evidence="4 5">
    <name type="scientific">Oceanobacillus jordanicus</name>
    <dbReference type="NCBI Taxonomy" id="2867266"/>
    <lineage>
        <taxon>Bacteria</taxon>
        <taxon>Bacillati</taxon>
        <taxon>Bacillota</taxon>
        <taxon>Bacilli</taxon>
        <taxon>Bacillales</taxon>
        <taxon>Bacillaceae</taxon>
        <taxon>Oceanobacillus</taxon>
    </lineage>
</organism>
<evidence type="ECO:0000256" key="1">
    <source>
        <dbReference type="ARBA" id="ARBA00001946"/>
    </source>
</evidence>
<dbReference type="PROSITE" id="PS00893">
    <property type="entry name" value="NUDIX_BOX"/>
    <property type="match status" value="1"/>
</dbReference>
<sequence>MNRWKTLHTEYIYKTPFGNLRKDKCELPNGFLIDEYYVQEHADWVNAVVLLKDREIVLVKQYRHAGEDFFLEIPAGKPESNESNEEGIVREIREETGFITEKQPIKLAEFMVNPATQTNKITTYLLLDAHKEFDQDLDCTEDIKVTTVGFEEVGHLIRTNQIKTQLFTARAYFMAKDFLSD</sequence>
<evidence type="ECO:0000259" key="3">
    <source>
        <dbReference type="PROSITE" id="PS51462"/>
    </source>
</evidence>
<dbReference type="PANTHER" id="PTHR11839">
    <property type="entry name" value="UDP/ADP-SUGAR PYROPHOSPHATASE"/>
    <property type="match status" value="1"/>
</dbReference>
<keyword evidence="5" id="KW-1185">Reference proteome</keyword>
<name>A0AAW5B6I9_9BACI</name>
<dbReference type="InterPro" id="IPR000086">
    <property type="entry name" value="NUDIX_hydrolase_dom"/>
</dbReference>
<dbReference type="InterPro" id="IPR020084">
    <property type="entry name" value="NUDIX_hydrolase_CS"/>
</dbReference>
<comment type="caution">
    <text evidence="4">The sequence shown here is derived from an EMBL/GenBank/DDBJ whole genome shotgun (WGS) entry which is preliminary data.</text>
</comment>
<gene>
    <name evidence="4" type="ORF">K3T81_11825</name>
</gene>
<dbReference type="GO" id="GO:0016787">
    <property type="term" value="F:hydrolase activity"/>
    <property type="evidence" value="ECO:0007669"/>
    <property type="project" value="UniProtKB-KW"/>
</dbReference>
<dbReference type="Gene3D" id="3.90.79.10">
    <property type="entry name" value="Nucleoside Triphosphate Pyrophosphohydrolase"/>
    <property type="match status" value="1"/>
</dbReference>
<accession>A0AAW5B6I9</accession>
<dbReference type="CDD" id="cd03424">
    <property type="entry name" value="NUDIX_ADPRase_Nudt5_UGPPase_Nudt14"/>
    <property type="match status" value="1"/>
</dbReference>
<dbReference type="InterPro" id="IPR015797">
    <property type="entry name" value="NUDIX_hydrolase-like_dom_sf"/>
</dbReference>
<evidence type="ECO:0000313" key="5">
    <source>
        <dbReference type="Proteomes" id="UP001199631"/>
    </source>
</evidence>
<reference evidence="4 5" key="1">
    <citation type="journal article" date="2022" name="Evol. Bioinform. Online">
        <title>Draft Genome Sequence of Oceanobacillus jordanicus Strain GSFE11, a Halotolerant Plant Growth-Promoting Bacterial Endophyte Isolated From the Jordan Valley.</title>
        <authorList>
            <person name="Alhindi T."/>
            <person name="Albdaiwi R."/>
        </authorList>
    </citation>
    <scope>NUCLEOTIDE SEQUENCE [LARGE SCALE GENOMIC DNA]</scope>
    <source>
        <strain evidence="4 5">GSFE11</strain>
    </source>
</reference>
<proteinExistence type="predicted"/>
<dbReference type="PROSITE" id="PS51462">
    <property type="entry name" value="NUDIX"/>
    <property type="match status" value="1"/>
</dbReference>
<evidence type="ECO:0000313" key="4">
    <source>
        <dbReference type="EMBL" id="MCG3419842.1"/>
    </source>
</evidence>
<evidence type="ECO:0000256" key="2">
    <source>
        <dbReference type="ARBA" id="ARBA00022801"/>
    </source>
</evidence>
<dbReference type="RefSeq" id="WP_238020288.1">
    <property type="nucleotide sequence ID" value="NZ_JAIFZM010000009.1"/>
</dbReference>
<dbReference type="Proteomes" id="UP001199631">
    <property type="component" value="Unassembled WGS sequence"/>
</dbReference>
<dbReference type="GO" id="GO:0006753">
    <property type="term" value="P:nucleoside phosphate metabolic process"/>
    <property type="evidence" value="ECO:0007669"/>
    <property type="project" value="TreeGrafter"/>
</dbReference>
<comment type="cofactor">
    <cofactor evidence="1">
        <name>Mg(2+)</name>
        <dbReference type="ChEBI" id="CHEBI:18420"/>
    </cofactor>
</comment>
<keyword evidence="2 4" id="KW-0378">Hydrolase</keyword>
<dbReference type="PANTHER" id="PTHR11839:SF18">
    <property type="entry name" value="NUDIX HYDROLASE DOMAIN-CONTAINING PROTEIN"/>
    <property type="match status" value="1"/>
</dbReference>
<feature type="domain" description="Nudix hydrolase" evidence="3">
    <location>
        <begin position="40"/>
        <end position="170"/>
    </location>
</feature>
<protein>
    <submittedName>
        <fullName evidence="4">NUDIX hydrolase</fullName>
    </submittedName>
</protein>
<dbReference type="EMBL" id="JAIFZM010000009">
    <property type="protein sequence ID" value="MCG3419842.1"/>
    <property type="molecule type" value="Genomic_DNA"/>
</dbReference>
<dbReference type="Pfam" id="PF00293">
    <property type="entry name" value="NUDIX"/>
    <property type="match status" value="1"/>
</dbReference>
<dbReference type="GO" id="GO:0019693">
    <property type="term" value="P:ribose phosphate metabolic process"/>
    <property type="evidence" value="ECO:0007669"/>
    <property type="project" value="TreeGrafter"/>
</dbReference>
<dbReference type="SUPFAM" id="SSF55811">
    <property type="entry name" value="Nudix"/>
    <property type="match status" value="1"/>
</dbReference>